<dbReference type="GO" id="GO:0050660">
    <property type="term" value="F:flavin adenine dinucleotide binding"/>
    <property type="evidence" value="ECO:0007669"/>
    <property type="project" value="InterPro"/>
</dbReference>
<keyword evidence="2" id="KW-0285">Flavoprotein</keyword>
<gene>
    <name evidence="6" type="ORF">CLV29_2614</name>
</gene>
<evidence type="ECO:0000256" key="2">
    <source>
        <dbReference type="ARBA" id="ARBA00022630"/>
    </source>
</evidence>
<comment type="cofactor">
    <cofactor evidence="1">
        <name>FAD</name>
        <dbReference type="ChEBI" id="CHEBI:57692"/>
    </cofactor>
</comment>
<comment type="caution">
    <text evidence="6">The sequence shown here is derived from an EMBL/GenBank/DDBJ whole genome shotgun (WGS) entry which is preliminary data.</text>
</comment>
<organism evidence="6 7">
    <name type="scientific">Naumannella halotolerans</name>
    <dbReference type="NCBI Taxonomy" id="993414"/>
    <lineage>
        <taxon>Bacteria</taxon>
        <taxon>Bacillati</taxon>
        <taxon>Actinomycetota</taxon>
        <taxon>Actinomycetes</taxon>
        <taxon>Propionibacteriales</taxon>
        <taxon>Propionibacteriaceae</taxon>
        <taxon>Naumannella</taxon>
    </lineage>
</organism>
<proteinExistence type="predicted"/>
<dbReference type="Proteomes" id="UP000295371">
    <property type="component" value="Unassembled WGS sequence"/>
</dbReference>
<evidence type="ECO:0000256" key="3">
    <source>
        <dbReference type="ARBA" id="ARBA00022827"/>
    </source>
</evidence>
<dbReference type="Gene3D" id="3.30.9.10">
    <property type="entry name" value="D-Amino Acid Oxidase, subunit A, domain 2"/>
    <property type="match status" value="1"/>
</dbReference>
<name>A0A4R7J236_9ACTN</name>
<dbReference type="InterPro" id="IPR006076">
    <property type="entry name" value="FAD-dep_OxRdtase"/>
</dbReference>
<sequence length="400" mass="42775">MANPAAEPTTSPADQDRVDLVIIGGGVMGLFTAWNAAREGRSVVVLEAGTVGDPATASFGRTRSYRRDYLDPLYVGLAERAIDLWADFEAATGTRALVRCGCMNIASAQVTPDLPATYGHRTQQVMTELGIAAEELDTAQLSERFPYLRADEGFLDPAGGLADLASVTTALLSDLRAAGVPVLEHTVPTKIIPGPDGVQVVGTDTSAAAEQVWHTGSVVITAGHGSNDVLDLLPDNRLRVPITKDRPSEAFYYTPAPAERAQYTAERMPVIAYLDTGIYLHPIVDGVIDAVKIGYYNPPDLDTAETSINSVGDFVEQVMPGLAGAERTPVTVVDQCDYDLVADDDFVLGPVPGQPGVWIGVGWRGTGYKFSPWVGRTLARLAAGDRAEDDLTRFDPARFR</sequence>
<dbReference type="AlphaFoldDB" id="A0A4R7J236"/>
<evidence type="ECO:0000259" key="5">
    <source>
        <dbReference type="Pfam" id="PF01266"/>
    </source>
</evidence>
<feature type="domain" description="FAD dependent oxidoreductase" evidence="5">
    <location>
        <begin position="19"/>
        <end position="381"/>
    </location>
</feature>
<dbReference type="GO" id="GO:0008115">
    <property type="term" value="F:sarcosine oxidase activity"/>
    <property type="evidence" value="ECO:0007669"/>
    <property type="project" value="TreeGrafter"/>
</dbReference>
<accession>A0A4R7J236</accession>
<dbReference type="PANTHER" id="PTHR10961">
    <property type="entry name" value="PEROXISOMAL SARCOSINE OXIDASE"/>
    <property type="match status" value="1"/>
</dbReference>
<evidence type="ECO:0000313" key="6">
    <source>
        <dbReference type="EMBL" id="TDT31200.1"/>
    </source>
</evidence>
<evidence type="ECO:0000256" key="1">
    <source>
        <dbReference type="ARBA" id="ARBA00001974"/>
    </source>
</evidence>
<dbReference type="SUPFAM" id="SSF51905">
    <property type="entry name" value="FAD/NAD(P)-binding domain"/>
    <property type="match status" value="1"/>
</dbReference>
<keyword evidence="3" id="KW-0274">FAD</keyword>
<evidence type="ECO:0000256" key="4">
    <source>
        <dbReference type="ARBA" id="ARBA00023002"/>
    </source>
</evidence>
<dbReference type="Gene3D" id="3.50.50.60">
    <property type="entry name" value="FAD/NAD(P)-binding domain"/>
    <property type="match status" value="1"/>
</dbReference>
<reference evidence="6 7" key="1">
    <citation type="submission" date="2019-03" db="EMBL/GenBank/DDBJ databases">
        <title>Genomic Encyclopedia of Archaeal and Bacterial Type Strains, Phase II (KMG-II): from individual species to whole genera.</title>
        <authorList>
            <person name="Goeker M."/>
        </authorList>
    </citation>
    <scope>NUCLEOTIDE SEQUENCE [LARGE SCALE GENOMIC DNA]</scope>
    <source>
        <strain evidence="6 7">DSM 24323</strain>
    </source>
</reference>
<dbReference type="RefSeq" id="WP_166649271.1">
    <property type="nucleotide sequence ID" value="NZ_CP171129.1"/>
</dbReference>
<keyword evidence="4" id="KW-0560">Oxidoreductase</keyword>
<keyword evidence="7" id="KW-1185">Reference proteome</keyword>
<dbReference type="Pfam" id="PF01266">
    <property type="entry name" value="DAO"/>
    <property type="match status" value="1"/>
</dbReference>
<dbReference type="InterPro" id="IPR036188">
    <property type="entry name" value="FAD/NAD-bd_sf"/>
</dbReference>
<dbReference type="EMBL" id="SOAW01000002">
    <property type="protein sequence ID" value="TDT31200.1"/>
    <property type="molecule type" value="Genomic_DNA"/>
</dbReference>
<protein>
    <submittedName>
        <fullName evidence="6">Glycine/D-amino acid oxidase-like deaminating enzyme</fullName>
    </submittedName>
</protein>
<dbReference type="PANTHER" id="PTHR10961:SF46">
    <property type="entry name" value="PEROXISOMAL SARCOSINE OXIDASE"/>
    <property type="match status" value="1"/>
</dbReference>
<dbReference type="InterPro" id="IPR045170">
    <property type="entry name" value="MTOX"/>
</dbReference>
<evidence type="ECO:0000313" key="7">
    <source>
        <dbReference type="Proteomes" id="UP000295371"/>
    </source>
</evidence>